<name>A0A8J5W1R9_ZIZPA</name>
<evidence type="ECO:0000256" key="1">
    <source>
        <dbReference type="SAM" id="MobiDB-lite"/>
    </source>
</evidence>
<dbReference type="AlphaFoldDB" id="A0A8J5W1R9"/>
<dbReference type="EMBL" id="JAAALK010000283">
    <property type="protein sequence ID" value="KAG8071298.1"/>
    <property type="molecule type" value="Genomic_DNA"/>
</dbReference>
<evidence type="ECO:0000313" key="3">
    <source>
        <dbReference type="Proteomes" id="UP000729402"/>
    </source>
</evidence>
<reference evidence="2" key="2">
    <citation type="submission" date="2021-02" db="EMBL/GenBank/DDBJ databases">
        <authorList>
            <person name="Kimball J.A."/>
            <person name="Haas M.W."/>
            <person name="Macchietto M."/>
            <person name="Kono T."/>
            <person name="Duquette J."/>
            <person name="Shao M."/>
        </authorList>
    </citation>
    <scope>NUCLEOTIDE SEQUENCE</scope>
    <source>
        <tissue evidence="2">Fresh leaf tissue</tissue>
    </source>
</reference>
<sequence length="100" mass="11151">MNQIPEAQEEDQSNQAAQETKKPHLASVNYLALSLTFQQLWLDHGYVICRPVPHVRAFQLGGSERHEFFGVPLASLCLGLISLAFQDAPREESLVPGAHR</sequence>
<gene>
    <name evidence="2" type="ORF">GUJ93_ZPchr0006g44534</name>
</gene>
<proteinExistence type="predicted"/>
<feature type="region of interest" description="Disordered" evidence="1">
    <location>
        <begin position="1"/>
        <end position="21"/>
    </location>
</feature>
<accession>A0A8J5W1R9</accession>
<comment type="caution">
    <text evidence="2">The sequence shown here is derived from an EMBL/GenBank/DDBJ whole genome shotgun (WGS) entry which is preliminary data.</text>
</comment>
<organism evidence="2 3">
    <name type="scientific">Zizania palustris</name>
    <name type="common">Northern wild rice</name>
    <dbReference type="NCBI Taxonomy" id="103762"/>
    <lineage>
        <taxon>Eukaryota</taxon>
        <taxon>Viridiplantae</taxon>
        <taxon>Streptophyta</taxon>
        <taxon>Embryophyta</taxon>
        <taxon>Tracheophyta</taxon>
        <taxon>Spermatophyta</taxon>
        <taxon>Magnoliopsida</taxon>
        <taxon>Liliopsida</taxon>
        <taxon>Poales</taxon>
        <taxon>Poaceae</taxon>
        <taxon>BOP clade</taxon>
        <taxon>Oryzoideae</taxon>
        <taxon>Oryzeae</taxon>
        <taxon>Zizaniinae</taxon>
        <taxon>Zizania</taxon>
    </lineage>
</organism>
<keyword evidence="3" id="KW-1185">Reference proteome</keyword>
<reference evidence="2" key="1">
    <citation type="journal article" date="2021" name="bioRxiv">
        <title>Whole Genome Assembly and Annotation of Northern Wild Rice, Zizania palustris L., Supports a Whole Genome Duplication in the Zizania Genus.</title>
        <authorList>
            <person name="Haas M."/>
            <person name="Kono T."/>
            <person name="Macchietto M."/>
            <person name="Millas R."/>
            <person name="McGilp L."/>
            <person name="Shao M."/>
            <person name="Duquette J."/>
            <person name="Hirsch C.N."/>
            <person name="Kimball J."/>
        </authorList>
    </citation>
    <scope>NUCLEOTIDE SEQUENCE</scope>
    <source>
        <tissue evidence="2">Fresh leaf tissue</tissue>
    </source>
</reference>
<protein>
    <submittedName>
        <fullName evidence="2">Uncharacterized protein</fullName>
    </submittedName>
</protein>
<dbReference type="Proteomes" id="UP000729402">
    <property type="component" value="Unassembled WGS sequence"/>
</dbReference>
<evidence type="ECO:0000313" key="2">
    <source>
        <dbReference type="EMBL" id="KAG8071298.1"/>
    </source>
</evidence>